<name>A0ABQ8SFL6_PERAM</name>
<keyword evidence="6" id="KW-0479">Metal-binding</keyword>
<evidence type="ECO:0000313" key="15">
    <source>
        <dbReference type="Proteomes" id="UP001148838"/>
    </source>
</evidence>
<evidence type="ECO:0000256" key="7">
    <source>
        <dbReference type="ARBA" id="ARBA00022824"/>
    </source>
</evidence>
<keyword evidence="7" id="KW-0256">Endoplasmic reticulum</keyword>
<organism evidence="14 15">
    <name type="scientific">Periplaneta americana</name>
    <name type="common">American cockroach</name>
    <name type="synonym">Blatta americana</name>
    <dbReference type="NCBI Taxonomy" id="6978"/>
    <lineage>
        <taxon>Eukaryota</taxon>
        <taxon>Metazoa</taxon>
        <taxon>Ecdysozoa</taxon>
        <taxon>Arthropoda</taxon>
        <taxon>Hexapoda</taxon>
        <taxon>Insecta</taxon>
        <taxon>Pterygota</taxon>
        <taxon>Neoptera</taxon>
        <taxon>Polyneoptera</taxon>
        <taxon>Dictyoptera</taxon>
        <taxon>Blattodea</taxon>
        <taxon>Blattoidea</taxon>
        <taxon>Blattidae</taxon>
        <taxon>Blattinae</taxon>
        <taxon>Periplaneta</taxon>
    </lineage>
</organism>
<reference evidence="14 15" key="1">
    <citation type="journal article" date="2022" name="Allergy">
        <title>Genome assembly and annotation of Periplaneta americana reveal a comprehensive cockroach allergen profile.</title>
        <authorList>
            <person name="Wang L."/>
            <person name="Xiong Q."/>
            <person name="Saelim N."/>
            <person name="Wang L."/>
            <person name="Nong W."/>
            <person name="Wan A.T."/>
            <person name="Shi M."/>
            <person name="Liu X."/>
            <person name="Cao Q."/>
            <person name="Hui J.H.L."/>
            <person name="Sookrung N."/>
            <person name="Leung T.F."/>
            <person name="Tungtrongchitr A."/>
            <person name="Tsui S.K.W."/>
        </authorList>
    </citation>
    <scope>NUCLEOTIDE SEQUENCE [LARGE SCALE GENOMIC DNA]</scope>
    <source>
        <strain evidence="14">PWHHKU_190912</strain>
    </source>
</reference>
<dbReference type="CDD" id="cd11056">
    <property type="entry name" value="CYP6-like"/>
    <property type="match status" value="1"/>
</dbReference>
<comment type="caution">
    <text evidence="14">The sequence shown here is derived from an EMBL/GenBank/DDBJ whole genome shotgun (WGS) entry which is preliminary data.</text>
</comment>
<evidence type="ECO:0000256" key="12">
    <source>
        <dbReference type="ARBA" id="ARBA00023136"/>
    </source>
</evidence>
<evidence type="ECO:0000256" key="11">
    <source>
        <dbReference type="ARBA" id="ARBA00023033"/>
    </source>
</evidence>
<dbReference type="PRINTS" id="PR00385">
    <property type="entry name" value="P450"/>
</dbReference>
<sequence length="557" mass="63213">NYIPFNEKLSLTMAFIFNSLVLDVLAFLCALFLVFYVYLTHTFNFWKNLGIPYIKPLPFVGNFKDVVLQKYGIGHYLKTVYDEHKDKSYIGIFAFHQPALVINDLDIIKSVLVKDAQVFINHKATVDAEKNPILHRTLFSLKGQSWKNMRLSLSPTFASGKMKQMFHLMDSCAKQLVQYLDNSKGSPVQMKDTMARFTTDVIASCALGIEINSLQCPDSEFRQILNNVFKPTLSRAFGTLLVFFSPSLVKVFRPKIIDDKVNSFMRDSVWSIVEYRPSTSSQLDSILPPPPWPSPFFELALHPEVQQRLRGEIVDTLVRHDHLVTYDGVQEMTYLDMVVSVSMNILTPSCLELSCIRASVAIARSEMALFQSCGFRTIATVGTNDKPVTATESQAFKSQYTTKLHCITSVTEVLRKYPTLPFLDRDSLMDYKLPAPSKKGSDTVTLPAGTAVYIPVMAIQHDPEYYPQPERFNPERFSEENKRSRPNFAYFPFGEGPRICIEMRFGLMQTKTGLIHILANYEVSPCKDTPVTLVFDSKSLLLTSEGEMNLTFTKIDT</sequence>
<evidence type="ECO:0008006" key="16">
    <source>
        <dbReference type="Google" id="ProtNLM"/>
    </source>
</evidence>
<keyword evidence="5" id="KW-0349">Heme</keyword>
<evidence type="ECO:0000256" key="5">
    <source>
        <dbReference type="ARBA" id="ARBA00022617"/>
    </source>
</evidence>
<keyword evidence="8" id="KW-0492">Microsome</keyword>
<evidence type="ECO:0000256" key="4">
    <source>
        <dbReference type="ARBA" id="ARBA00010617"/>
    </source>
</evidence>
<gene>
    <name evidence="14" type="ORF">ANN_15166</name>
</gene>
<evidence type="ECO:0000256" key="1">
    <source>
        <dbReference type="ARBA" id="ARBA00001971"/>
    </source>
</evidence>
<dbReference type="InterPro" id="IPR050476">
    <property type="entry name" value="Insect_CytP450_Detox"/>
</dbReference>
<keyword evidence="15" id="KW-1185">Reference proteome</keyword>
<keyword evidence="12 13" id="KW-0472">Membrane</keyword>
<evidence type="ECO:0000256" key="9">
    <source>
        <dbReference type="ARBA" id="ARBA00023002"/>
    </source>
</evidence>
<dbReference type="PANTHER" id="PTHR24292:SF45">
    <property type="entry name" value="CYTOCHROME P450 6G1-RELATED"/>
    <property type="match status" value="1"/>
</dbReference>
<dbReference type="EMBL" id="JAJSOF020000027">
    <property type="protein sequence ID" value="KAJ4432909.1"/>
    <property type="molecule type" value="Genomic_DNA"/>
</dbReference>
<keyword evidence="9" id="KW-0560">Oxidoreductase</keyword>
<comment type="subcellular location">
    <subcellularLocation>
        <location evidence="3">Endoplasmic reticulum membrane</location>
        <topology evidence="3">Peripheral membrane protein</topology>
    </subcellularLocation>
    <subcellularLocation>
        <location evidence="2">Microsome membrane</location>
        <topology evidence="2">Peripheral membrane protein</topology>
    </subcellularLocation>
</comment>
<dbReference type="PRINTS" id="PR00464">
    <property type="entry name" value="EP450II"/>
</dbReference>
<comment type="cofactor">
    <cofactor evidence="1">
        <name>heme</name>
        <dbReference type="ChEBI" id="CHEBI:30413"/>
    </cofactor>
</comment>
<evidence type="ECO:0000256" key="13">
    <source>
        <dbReference type="SAM" id="Phobius"/>
    </source>
</evidence>
<evidence type="ECO:0000256" key="8">
    <source>
        <dbReference type="ARBA" id="ARBA00022848"/>
    </source>
</evidence>
<protein>
    <recommendedName>
        <fullName evidence="16">Cytochrome P450</fullName>
    </recommendedName>
</protein>
<dbReference type="Proteomes" id="UP001148838">
    <property type="component" value="Unassembled WGS sequence"/>
</dbReference>
<dbReference type="PANTHER" id="PTHR24292">
    <property type="entry name" value="CYTOCHROME P450"/>
    <property type="match status" value="1"/>
</dbReference>
<evidence type="ECO:0000256" key="6">
    <source>
        <dbReference type="ARBA" id="ARBA00022723"/>
    </source>
</evidence>
<feature type="non-terminal residue" evidence="14">
    <location>
        <position position="1"/>
    </location>
</feature>
<accession>A0ABQ8SFL6</accession>
<feature type="transmembrane region" description="Helical" evidence="13">
    <location>
        <begin position="15"/>
        <end position="39"/>
    </location>
</feature>
<comment type="similarity">
    <text evidence="4">Belongs to the cytochrome P450 family.</text>
</comment>
<evidence type="ECO:0000256" key="10">
    <source>
        <dbReference type="ARBA" id="ARBA00023004"/>
    </source>
</evidence>
<dbReference type="InterPro" id="IPR002402">
    <property type="entry name" value="Cyt_P450_E_grp-II"/>
</dbReference>
<dbReference type="Gene3D" id="1.10.630.10">
    <property type="entry name" value="Cytochrome P450"/>
    <property type="match status" value="2"/>
</dbReference>
<keyword evidence="10" id="KW-0408">Iron</keyword>
<evidence type="ECO:0000313" key="14">
    <source>
        <dbReference type="EMBL" id="KAJ4432909.1"/>
    </source>
</evidence>
<evidence type="ECO:0000256" key="2">
    <source>
        <dbReference type="ARBA" id="ARBA00004174"/>
    </source>
</evidence>
<dbReference type="SUPFAM" id="SSF48264">
    <property type="entry name" value="Cytochrome P450"/>
    <property type="match status" value="1"/>
</dbReference>
<keyword evidence="11" id="KW-0503">Monooxygenase</keyword>
<keyword evidence="13" id="KW-1133">Transmembrane helix</keyword>
<evidence type="ECO:0000256" key="3">
    <source>
        <dbReference type="ARBA" id="ARBA00004406"/>
    </source>
</evidence>
<dbReference type="Pfam" id="PF00067">
    <property type="entry name" value="p450"/>
    <property type="match status" value="3"/>
</dbReference>
<proteinExistence type="inferred from homology"/>
<dbReference type="InterPro" id="IPR001128">
    <property type="entry name" value="Cyt_P450"/>
</dbReference>
<keyword evidence="13" id="KW-0812">Transmembrane</keyword>
<dbReference type="InterPro" id="IPR036396">
    <property type="entry name" value="Cyt_P450_sf"/>
</dbReference>